<comment type="subcellular location">
    <subcellularLocation>
        <location evidence="1">Membrane</location>
        <topology evidence="1">Multi-pass membrane protein</topology>
    </subcellularLocation>
</comment>
<sequence>MRLVRLRRVKTAANASISIVLPVTGSAARLDELIEALNAQAVQPGRLFISVESESDPAFPRAVAAAGHARFPVELVVAGHALAQAQKCRNQQAALERIGPETDVIVLMDADIQPGPQWLGMLAAPVASGSFDIVSGHRWQRVARQRLGAHLVAAVDRSVSLLPRLRPGFARVAWGGSIAISAAAARRMDLHGLFQHALSDDLALARRAVEMELRLGTRASLLVPSPNEQRLGPAWSFVRRQYQMCRIYRPALWGLAFGIVSLRMAGWGAAVLLALADGMAVLAVCLLAGLGGLKQYWTGELARRLGLADPWSVRLVQMALGVCQPVPDLFHLSAIAAAGWARVVRWGHITYRVAGPARIQVHARRSYSD</sequence>
<feature type="transmembrane region" description="Helical" evidence="9">
    <location>
        <begin position="271"/>
        <end position="293"/>
    </location>
</feature>
<evidence type="ECO:0000256" key="6">
    <source>
        <dbReference type="ARBA" id="ARBA00022692"/>
    </source>
</evidence>
<evidence type="ECO:0000256" key="7">
    <source>
        <dbReference type="ARBA" id="ARBA00022989"/>
    </source>
</evidence>
<dbReference type="GO" id="GO:0008120">
    <property type="term" value="F:ceramide glucosyltransferase activity"/>
    <property type="evidence" value="ECO:0007669"/>
    <property type="project" value="TreeGrafter"/>
</dbReference>
<evidence type="ECO:0000256" key="1">
    <source>
        <dbReference type="ARBA" id="ARBA00004141"/>
    </source>
</evidence>
<keyword evidence="4" id="KW-0328">Glycosyltransferase</keyword>
<dbReference type="EMBL" id="NEVT01000006">
    <property type="protein sequence ID" value="OZI76043.1"/>
    <property type="molecule type" value="Genomic_DNA"/>
</dbReference>
<protein>
    <recommendedName>
        <fullName evidence="12">Glycosyl transferase</fullName>
    </recommendedName>
</protein>
<evidence type="ECO:0000256" key="4">
    <source>
        <dbReference type="ARBA" id="ARBA00022676"/>
    </source>
</evidence>
<comment type="caution">
    <text evidence="10">The sequence shown here is derived from an EMBL/GenBank/DDBJ whole genome shotgun (WGS) entry which is preliminary data.</text>
</comment>
<name>A0A261VS26_9BORD</name>
<proteinExistence type="predicted"/>
<evidence type="ECO:0000256" key="9">
    <source>
        <dbReference type="SAM" id="Phobius"/>
    </source>
</evidence>
<reference evidence="11" key="1">
    <citation type="submission" date="2017-05" db="EMBL/GenBank/DDBJ databases">
        <title>Complete and WGS of Bordetella genogroups.</title>
        <authorList>
            <person name="Spilker T."/>
            <person name="Lipuma J."/>
        </authorList>
    </citation>
    <scope>NUCLEOTIDE SEQUENCE [LARGE SCALE GENOMIC DNA]</scope>
    <source>
        <strain evidence="11">AU8256</strain>
    </source>
</reference>
<keyword evidence="7 9" id="KW-1133">Transmembrane helix</keyword>
<gene>
    <name evidence="10" type="ORF">CAL24_12725</name>
</gene>
<keyword evidence="11" id="KW-1185">Reference proteome</keyword>
<dbReference type="GO" id="GO:0006679">
    <property type="term" value="P:glucosylceramide biosynthetic process"/>
    <property type="evidence" value="ECO:0007669"/>
    <property type="project" value="TreeGrafter"/>
</dbReference>
<keyword evidence="6 9" id="KW-0812">Transmembrane</keyword>
<dbReference type="GO" id="GO:0016020">
    <property type="term" value="C:membrane"/>
    <property type="evidence" value="ECO:0007669"/>
    <property type="project" value="UniProtKB-SubCell"/>
</dbReference>
<evidence type="ECO:0000256" key="3">
    <source>
        <dbReference type="ARBA" id="ARBA00004991"/>
    </source>
</evidence>
<dbReference type="InterPro" id="IPR029044">
    <property type="entry name" value="Nucleotide-diphossugar_trans"/>
</dbReference>
<dbReference type="InterPro" id="IPR025993">
    <property type="entry name" value="Ceramide_glucosylTrfase"/>
</dbReference>
<accession>A0A261VS26</accession>
<dbReference type="Proteomes" id="UP000215633">
    <property type="component" value="Unassembled WGS sequence"/>
</dbReference>
<keyword evidence="5" id="KW-0808">Transferase</keyword>
<evidence type="ECO:0000256" key="2">
    <source>
        <dbReference type="ARBA" id="ARBA00004760"/>
    </source>
</evidence>
<dbReference type="Gene3D" id="3.90.550.10">
    <property type="entry name" value="Spore Coat Polysaccharide Biosynthesis Protein SpsA, Chain A"/>
    <property type="match status" value="1"/>
</dbReference>
<feature type="transmembrane region" description="Helical" evidence="9">
    <location>
        <begin position="247"/>
        <end position="265"/>
    </location>
</feature>
<organism evidence="10 11">
    <name type="scientific">Bordetella genomosp. 2</name>
    <dbReference type="NCBI Taxonomy" id="1983456"/>
    <lineage>
        <taxon>Bacteria</taxon>
        <taxon>Pseudomonadati</taxon>
        <taxon>Pseudomonadota</taxon>
        <taxon>Betaproteobacteria</taxon>
        <taxon>Burkholderiales</taxon>
        <taxon>Alcaligenaceae</taxon>
        <taxon>Bordetella</taxon>
    </lineage>
</organism>
<evidence type="ECO:0000256" key="5">
    <source>
        <dbReference type="ARBA" id="ARBA00022679"/>
    </source>
</evidence>
<comment type="pathway">
    <text evidence="2">Lipid metabolism; sphingolipid metabolism.</text>
</comment>
<keyword evidence="8 9" id="KW-0472">Membrane</keyword>
<dbReference type="CDD" id="cd00761">
    <property type="entry name" value="Glyco_tranf_GTA_type"/>
    <property type="match status" value="1"/>
</dbReference>
<dbReference type="PANTHER" id="PTHR12726">
    <property type="entry name" value="CERAMIDE GLUCOSYLTRANSFERASE"/>
    <property type="match status" value="1"/>
</dbReference>
<evidence type="ECO:0000313" key="11">
    <source>
        <dbReference type="Proteomes" id="UP000215633"/>
    </source>
</evidence>
<evidence type="ECO:0008006" key="12">
    <source>
        <dbReference type="Google" id="ProtNLM"/>
    </source>
</evidence>
<dbReference type="SUPFAM" id="SSF53448">
    <property type="entry name" value="Nucleotide-diphospho-sugar transferases"/>
    <property type="match status" value="1"/>
</dbReference>
<evidence type="ECO:0000256" key="8">
    <source>
        <dbReference type="ARBA" id="ARBA00023136"/>
    </source>
</evidence>
<comment type="pathway">
    <text evidence="3">Sphingolipid metabolism.</text>
</comment>
<dbReference type="AlphaFoldDB" id="A0A261VS26"/>
<evidence type="ECO:0000313" key="10">
    <source>
        <dbReference type="EMBL" id="OZI76043.1"/>
    </source>
</evidence>
<dbReference type="PANTHER" id="PTHR12726:SF0">
    <property type="entry name" value="CERAMIDE GLUCOSYLTRANSFERASE"/>
    <property type="match status" value="1"/>
</dbReference>